<sequence>MRVFIIENISIVLPFQELPDGKHIAKIPHVQKKTNLSPPIIYDNYLSMFILLIKIGE</sequence>
<keyword evidence="2" id="KW-1185">Reference proteome</keyword>
<protein>
    <submittedName>
        <fullName evidence="1">Uncharacterized protein</fullName>
    </submittedName>
</protein>
<dbReference type="EMBL" id="QICL01000001">
    <property type="protein sequence ID" value="PXV69289.1"/>
    <property type="molecule type" value="Genomic_DNA"/>
</dbReference>
<gene>
    <name evidence="1" type="ORF">CLV62_101558</name>
</gene>
<dbReference type="RefSeq" id="WP_170120000.1">
    <property type="nucleotide sequence ID" value="NZ_QICL01000001.1"/>
</dbReference>
<accession>A0A2V3PUH8</accession>
<dbReference type="Proteomes" id="UP000247973">
    <property type="component" value="Unassembled WGS sequence"/>
</dbReference>
<comment type="caution">
    <text evidence="1">The sequence shown here is derived from an EMBL/GenBank/DDBJ whole genome shotgun (WGS) entry which is preliminary data.</text>
</comment>
<name>A0A2V3PUH8_9BACT</name>
<reference evidence="1 2" key="1">
    <citation type="submission" date="2018-03" db="EMBL/GenBank/DDBJ databases">
        <title>Genomic Encyclopedia of Archaeal and Bacterial Type Strains, Phase II (KMG-II): from individual species to whole genera.</title>
        <authorList>
            <person name="Goeker M."/>
        </authorList>
    </citation>
    <scope>NUCLEOTIDE SEQUENCE [LARGE SCALE GENOMIC DNA]</scope>
    <source>
        <strain evidence="1 2">DSM 100214</strain>
    </source>
</reference>
<evidence type="ECO:0000313" key="1">
    <source>
        <dbReference type="EMBL" id="PXV69289.1"/>
    </source>
</evidence>
<dbReference type="AlphaFoldDB" id="A0A2V3PUH8"/>
<organism evidence="1 2">
    <name type="scientific">Dysgonomonas alginatilytica</name>
    <dbReference type="NCBI Taxonomy" id="1605892"/>
    <lineage>
        <taxon>Bacteria</taxon>
        <taxon>Pseudomonadati</taxon>
        <taxon>Bacteroidota</taxon>
        <taxon>Bacteroidia</taxon>
        <taxon>Bacteroidales</taxon>
        <taxon>Dysgonomonadaceae</taxon>
        <taxon>Dysgonomonas</taxon>
    </lineage>
</organism>
<proteinExistence type="predicted"/>
<evidence type="ECO:0000313" key="2">
    <source>
        <dbReference type="Proteomes" id="UP000247973"/>
    </source>
</evidence>